<keyword evidence="4" id="KW-1185">Reference proteome</keyword>
<feature type="region of interest" description="Disordered" evidence="1">
    <location>
        <begin position="125"/>
        <end position="147"/>
    </location>
</feature>
<keyword evidence="2" id="KW-1133">Transmembrane helix</keyword>
<comment type="caution">
    <text evidence="3">The sequence shown here is derived from an EMBL/GenBank/DDBJ whole genome shotgun (WGS) entry which is preliminary data.</text>
</comment>
<evidence type="ECO:0000313" key="4">
    <source>
        <dbReference type="Proteomes" id="UP001497392"/>
    </source>
</evidence>
<keyword evidence="2" id="KW-0812">Transmembrane</keyword>
<accession>A0ABP1FNE5</accession>
<protein>
    <submittedName>
        <fullName evidence="3">G3685 protein</fullName>
    </submittedName>
</protein>
<sequence length="147" mass="16408">MKYTSSIGVSFALFVLCCYGVRYKAEVGEVVLGALLLADFLIGVYVVVLDELVKEWRLVRTKPYQMELDDALALTDEDALAKDMSALRAGKAEGRSYYMEATAVAHPQTLHEVKVEGQWKKMVRDEHSHETTPVLKGALGEQPFGKR</sequence>
<keyword evidence="2" id="KW-0472">Membrane</keyword>
<dbReference type="EMBL" id="CAXHTA020000005">
    <property type="protein sequence ID" value="CAL5221484.1"/>
    <property type="molecule type" value="Genomic_DNA"/>
</dbReference>
<feature type="transmembrane region" description="Helical" evidence="2">
    <location>
        <begin position="30"/>
        <end position="53"/>
    </location>
</feature>
<evidence type="ECO:0000313" key="3">
    <source>
        <dbReference type="EMBL" id="CAL5221484.1"/>
    </source>
</evidence>
<proteinExistence type="predicted"/>
<name>A0ABP1FNE5_9CHLO</name>
<reference evidence="3 4" key="1">
    <citation type="submission" date="2024-06" db="EMBL/GenBank/DDBJ databases">
        <authorList>
            <person name="Kraege A."/>
            <person name="Thomma B."/>
        </authorList>
    </citation>
    <scope>NUCLEOTIDE SEQUENCE [LARGE SCALE GENOMIC DNA]</scope>
</reference>
<evidence type="ECO:0000256" key="2">
    <source>
        <dbReference type="SAM" id="Phobius"/>
    </source>
</evidence>
<evidence type="ECO:0000256" key="1">
    <source>
        <dbReference type="SAM" id="MobiDB-lite"/>
    </source>
</evidence>
<dbReference type="Proteomes" id="UP001497392">
    <property type="component" value="Unassembled WGS sequence"/>
</dbReference>
<organism evidence="3 4">
    <name type="scientific">Coccomyxa viridis</name>
    <dbReference type="NCBI Taxonomy" id="1274662"/>
    <lineage>
        <taxon>Eukaryota</taxon>
        <taxon>Viridiplantae</taxon>
        <taxon>Chlorophyta</taxon>
        <taxon>core chlorophytes</taxon>
        <taxon>Trebouxiophyceae</taxon>
        <taxon>Trebouxiophyceae incertae sedis</taxon>
        <taxon>Coccomyxaceae</taxon>
        <taxon>Coccomyxa</taxon>
    </lineage>
</organism>
<gene>
    <name evidence="3" type="primary">g3685</name>
    <name evidence="3" type="ORF">VP750_LOCUS3143</name>
</gene>